<dbReference type="Proteomes" id="UP001642409">
    <property type="component" value="Unassembled WGS sequence"/>
</dbReference>
<evidence type="ECO:0000313" key="3">
    <source>
        <dbReference type="EMBL" id="CAI9940095.1"/>
    </source>
</evidence>
<comment type="caution">
    <text evidence="3">The sequence shown here is derived from an EMBL/GenBank/DDBJ whole genome shotgun (WGS) entry which is preliminary data.</text>
</comment>
<keyword evidence="1" id="KW-0812">Transmembrane</keyword>
<keyword evidence="6" id="KW-1185">Reference proteome</keyword>
<dbReference type="AlphaFoldDB" id="A0AA86PI54"/>
<reference evidence="3" key="1">
    <citation type="submission" date="2023-06" db="EMBL/GenBank/DDBJ databases">
        <authorList>
            <person name="Kurt Z."/>
        </authorList>
    </citation>
    <scope>NUCLEOTIDE SEQUENCE</scope>
</reference>
<organism evidence="3">
    <name type="scientific">Hexamita inflata</name>
    <dbReference type="NCBI Taxonomy" id="28002"/>
    <lineage>
        <taxon>Eukaryota</taxon>
        <taxon>Metamonada</taxon>
        <taxon>Diplomonadida</taxon>
        <taxon>Hexamitidae</taxon>
        <taxon>Hexamitinae</taxon>
        <taxon>Hexamita</taxon>
    </lineage>
</organism>
<evidence type="ECO:0000256" key="1">
    <source>
        <dbReference type="SAM" id="Phobius"/>
    </source>
</evidence>
<gene>
    <name evidence="2" type="ORF">HINF_LOCUS27737</name>
    <name evidence="3" type="ORF">HINF_LOCUS27740</name>
    <name evidence="4" type="ORF">HINF_LOCUS46188</name>
    <name evidence="5" type="ORF">HINF_LOCUS46191</name>
</gene>
<keyword evidence="1" id="KW-1133">Transmembrane helix</keyword>
<name>A0AA86PI54_9EUKA</name>
<proteinExistence type="predicted"/>
<reference evidence="4 6" key="2">
    <citation type="submission" date="2024-07" db="EMBL/GenBank/DDBJ databases">
        <authorList>
            <person name="Akdeniz Z."/>
        </authorList>
    </citation>
    <scope>NUCLEOTIDE SEQUENCE [LARGE SCALE GENOMIC DNA]</scope>
</reference>
<accession>A0AA86PI54</accession>
<dbReference type="EMBL" id="CATOUU010000673">
    <property type="protein sequence ID" value="CAI9940092.1"/>
    <property type="molecule type" value="Genomic_DNA"/>
</dbReference>
<dbReference type="EMBL" id="CAXDID020000203">
    <property type="protein sequence ID" value="CAL6054699.1"/>
    <property type="molecule type" value="Genomic_DNA"/>
</dbReference>
<evidence type="ECO:0000313" key="6">
    <source>
        <dbReference type="Proteomes" id="UP001642409"/>
    </source>
</evidence>
<evidence type="ECO:0000313" key="4">
    <source>
        <dbReference type="EMBL" id="CAL6054693.1"/>
    </source>
</evidence>
<evidence type="ECO:0000313" key="5">
    <source>
        <dbReference type="EMBL" id="CAL6054699.1"/>
    </source>
</evidence>
<evidence type="ECO:0000313" key="2">
    <source>
        <dbReference type="EMBL" id="CAI9940092.1"/>
    </source>
</evidence>
<sequence length="105" mass="12420">MYDVRNRIDAISIQIIRQCECRGSVTTTKYEEFTNVIFKVFNPTITETRTLQIIITSVLIMFNLCIHLCIQLLQFSFEQIIEQIIRIRLDFNITILHIESHSKDL</sequence>
<feature type="transmembrane region" description="Helical" evidence="1">
    <location>
        <begin position="51"/>
        <end position="73"/>
    </location>
</feature>
<keyword evidence="1" id="KW-0472">Membrane</keyword>
<dbReference type="EMBL" id="CAXDID020000203">
    <property type="protein sequence ID" value="CAL6054693.1"/>
    <property type="molecule type" value="Genomic_DNA"/>
</dbReference>
<dbReference type="EMBL" id="CATOUU010000673">
    <property type="protein sequence ID" value="CAI9940095.1"/>
    <property type="molecule type" value="Genomic_DNA"/>
</dbReference>
<protein>
    <submittedName>
        <fullName evidence="4">Hypothetical_protein</fullName>
    </submittedName>
</protein>